<evidence type="ECO:0000313" key="3">
    <source>
        <dbReference type="Proteomes" id="UP001359485"/>
    </source>
</evidence>
<sequence length="1768" mass="202269">MGPKKEVLKKESVTISLDDPINTNNWRCVVTMAVERNSLDSFVLKEFVEEASNGRRSDVILISYEHFVLKILEDFAKGELPFKYLFLLQFSKVFQEAAEYARNKQTIPVYLLVLVLKAILLYFRDESLKNLEKKKQGPQDPIKVMAERQANVGPPGPAKANVVKKEVDKTFKGRTGANGQDMGMSVKVRPPSVTKEDTKLLKRGERAKTQCIDDAPFDGFFNLYILLVGFYQAELPLELVKARVPLHGLLCIDTAMSGVKRVDSSIYGRLQKKNIQPKFSEITCFWDEFLKILWNTELSVYFKDVVFQVYSPQKLLCEKKKLREFIYKEISYLMYDLSDYKRQHINYLNNMKLWNVDETIKLEPIEKYSFELDDLPNECISIPHILQFIIDIICGEDGRDTLEIRSSSFDSIESDVVSSTVSGLITSESVLPIQGSVTTSPRWSQIICDLGDVNMLNIYIKSKELEVRYNLKAEEEASSFRDLIVPDEKNNKTSCCIKKKRMSAENLDYALNYENGIFDSYWKKCGHKQSTNASRLSIAVDYFLYAHLMSKVFCPFQSNSSPSKTFEGNYLRQMTSSRVLSNFKMIENLKEEMQKPHFTVTDCSRSVLRCIPYNMKNPSRDFFCPEQLKLVTPEKVRASSAPEFHTRPCLINEMSFISELVISNDLMDNIEWTVYEDLRTFFESSNTLSNLNGFDVVEELNKEKLLAREIQFWDEFNCIDHNYSVLTDTMFIVLHNKKDRENTYHEVFNNKLKTGIGLRDFFEYVLEDESQWFAAQEELHRKQLSDKAQLSPLNNSSRSYPDSDFWLEGSIKYQEYLKVASSNDVKAGEDNKRKVSEDGNEVNCFRKTESKTGDPSDTPEQLYFEGYNVGDVAVQFSGLKAQYYCDESCLTVEVIERLYGKQHLGVHVRQGGHVLHLYSYVCPEPHILQPFTCHLVYKNGIILAFGKRVVEEIRQVYDADESVVTKGVPSKTQRSSLLNVVCRPETKTVLETREDEEFAYDLKLSLPNGLIIEVIRNLLKPCYIKQYALDQSETNVTGERCRLFLPNGNVVRMSRDGALNVYKVDTSVLTASQHEIVGPTSATSATSDTSSPPENEYDCEEVRPRVTMGPTFIRYELVTSCGEKIIVDRGEVTPSRAIEVFQNKDIQSNKLFFRREDGTDYVINSSGALCVQFPDGTKISSVPTECTEKKTRNENQTGKADEDISDFELDCVYVYLKVTVEHPDYATVVYDSQTEMWTVLLPFESIITVDNRGNYKVSIDNRTELKMERDLIQMKRFSASKTLLSSLVADLSVFQKEHSQGVYCSMTSSTGETYVVEANSNSYKLPKGGHQELRADTPDVFLNSASDKDNFNFVTATMSNDCGESVEKPEQKMKGYLTRESKYFVVRKDVTGLEVLHKDDVNEALTNITKGSVVHTENLPGPEKLRCFVLISPKPKKVPEEEKWRVDSILPNPKFDPKGKVAITSSTYGNPPSWMHPFPVRKTKFRIPDSFTCRVFIETKRTNLSPAIGFLDCTFCELSESEAESNSSCLNVNEYAKKLSEDDQVLLRQLYARTVRKLLHEKKSLRPMNAEKLELYMTTVKREVELQDYHKTCIRYHIVPNYFSHPSGLVWLLLKGLIDKLNLKMKRSEKHKRHQLEKHILPEIASDASSTTFSNDEVEFDLSARSFTSFSELSRNSNISSATTPAVFVRADLHPCKIAAKKRTAASVPSLNFTEALQAEESVEKQVTVCAFREEELQNLRIRQHLKSEMKRESSPMNLQHLMSMGLI</sequence>
<feature type="region of interest" description="Disordered" evidence="1">
    <location>
        <begin position="1075"/>
        <end position="1097"/>
    </location>
</feature>
<evidence type="ECO:0008006" key="4">
    <source>
        <dbReference type="Google" id="ProtNLM"/>
    </source>
</evidence>
<organism evidence="2 3">
    <name type="scientific">Polyplax serrata</name>
    <name type="common">Common mouse louse</name>
    <dbReference type="NCBI Taxonomy" id="468196"/>
    <lineage>
        <taxon>Eukaryota</taxon>
        <taxon>Metazoa</taxon>
        <taxon>Ecdysozoa</taxon>
        <taxon>Arthropoda</taxon>
        <taxon>Hexapoda</taxon>
        <taxon>Insecta</taxon>
        <taxon>Pterygota</taxon>
        <taxon>Neoptera</taxon>
        <taxon>Paraneoptera</taxon>
        <taxon>Psocodea</taxon>
        <taxon>Troctomorpha</taxon>
        <taxon>Phthiraptera</taxon>
        <taxon>Anoplura</taxon>
        <taxon>Polyplacidae</taxon>
        <taxon>Polyplax</taxon>
    </lineage>
</organism>
<name>A0ABR1AR89_POLSC</name>
<dbReference type="InterPro" id="IPR026173">
    <property type="entry name" value="SPAG17"/>
</dbReference>
<gene>
    <name evidence="2" type="ORF">RUM44_008931</name>
</gene>
<dbReference type="PANTHER" id="PTHR21963:SF1">
    <property type="entry name" value="SPERM-ASSOCIATED ANTIGEN 17"/>
    <property type="match status" value="1"/>
</dbReference>
<dbReference type="PANTHER" id="PTHR21963">
    <property type="entry name" value="PF6"/>
    <property type="match status" value="1"/>
</dbReference>
<proteinExistence type="predicted"/>
<evidence type="ECO:0000313" key="2">
    <source>
        <dbReference type="EMBL" id="KAK6626458.1"/>
    </source>
</evidence>
<feature type="compositionally biased region" description="Low complexity" evidence="1">
    <location>
        <begin position="1079"/>
        <end position="1093"/>
    </location>
</feature>
<dbReference type="EMBL" id="JAWJWF010000045">
    <property type="protein sequence ID" value="KAK6626458.1"/>
    <property type="molecule type" value="Genomic_DNA"/>
</dbReference>
<reference evidence="2 3" key="1">
    <citation type="submission" date="2023-09" db="EMBL/GenBank/DDBJ databases">
        <title>Genomes of two closely related lineages of the louse Polyplax serrata with different host specificities.</title>
        <authorList>
            <person name="Martinu J."/>
            <person name="Tarabai H."/>
            <person name="Stefka J."/>
            <person name="Hypsa V."/>
        </authorList>
    </citation>
    <scope>NUCLEOTIDE SEQUENCE [LARGE SCALE GENOMIC DNA]</scope>
    <source>
        <strain evidence="2">98ZLc_SE</strain>
    </source>
</reference>
<keyword evidence="3" id="KW-1185">Reference proteome</keyword>
<protein>
    <recommendedName>
        <fullName evidence="4">Sperm-associated antigen 17</fullName>
    </recommendedName>
</protein>
<comment type="caution">
    <text evidence="2">The sequence shown here is derived from an EMBL/GenBank/DDBJ whole genome shotgun (WGS) entry which is preliminary data.</text>
</comment>
<accession>A0ABR1AR89</accession>
<dbReference type="Proteomes" id="UP001359485">
    <property type="component" value="Unassembled WGS sequence"/>
</dbReference>
<evidence type="ECO:0000256" key="1">
    <source>
        <dbReference type="SAM" id="MobiDB-lite"/>
    </source>
</evidence>